<evidence type="ECO:0000259" key="9">
    <source>
        <dbReference type="Pfam" id="PF25183"/>
    </source>
</evidence>
<evidence type="ECO:0000256" key="3">
    <source>
        <dbReference type="ARBA" id="ARBA00022452"/>
    </source>
</evidence>
<evidence type="ECO:0000256" key="1">
    <source>
        <dbReference type="ARBA" id="ARBA00004571"/>
    </source>
</evidence>
<dbReference type="PANTHER" id="PTHR30069">
    <property type="entry name" value="TONB-DEPENDENT OUTER MEMBRANE RECEPTOR"/>
    <property type="match status" value="1"/>
</dbReference>
<dbReference type="InterPro" id="IPR057601">
    <property type="entry name" value="Oar-like_b-barrel"/>
</dbReference>
<keyword evidence="7" id="KW-1133">Transmembrane helix</keyword>
<keyword evidence="5 7" id="KW-0472">Membrane</keyword>
<dbReference type="PANTHER" id="PTHR30069:SF46">
    <property type="entry name" value="OAR PROTEIN"/>
    <property type="match status" value="1"/>
</dbReference>
<dbReference type="Pfam" id="PF13620">
    <property type="entry name" value="CarboxypepD_reg"/>
    <property type="match status" value="1"/>
</dbReference>
<keyword evidence="6" id="KW-0998">Cell outer membrane</keyword>
<dbReference type="InterPro" id="IPR013784">
    <property type="entry name" value="Carb-bd-like_fold"/>
</dbReference>
<keyword evidence="4 7" id="KW-0812">Transmembrane</keyword>
<protein>
    <submittedName>
        <fullName evidence="10">Oar protein</fullName>
    </submittedName>
</protein>
<name>A0A6J4NDZ7_9BACT</name>
<reference evidence="10" key="1">
    <citation type="submission" date="2020-02" db="EMBL/GenBank/DDBJ databases">
        <authorList>
            <person name="Meier V. D."/>
        </authorList>
    </citation>
    <scope>NUCLEOTIDE SEQUENCE</scope>
    <source>
        <strain evidence="10">AVDCRST_MAG74</strain>
    </source>
</reference>
<evidence type="ECO:0000256" key="4">
    <source>
        <dbReference type="ARBA" id="ARBA00022692"/>
    </source>
</evidence>
<dbReference type="InterPro" id="IPR036942">
    <property type="entry name" value="Beta-barrel_TonB_sf"/>
</dbReference>
<evidence type="ECO:0000256" key="7">
    <source>
        <dbReference type="SAM" id="Phobius"/>
    </source>
</evidence>
<dbReference type="GO" id="GO:0044718">
    <property type="term" value="P:siderophore transmembrane transport"/>
    <property type="evidence" value="ECO:0007669"/>
    <property type="project" value="TreeGrafter"/>
</dbReference>
<proteinExistence type="predicted"/>
<feature type="domain" description="TonB-dependent transporter Oar-like beta-barrel" evidence="9">
    <location>
        <begin position="253"/>
        <end position="1219"/>
    </location>
</feature>
<dbReference type="SUPFAM" id="SSF49452">
    <property type="entry name" value="Starch-binding domain-like"/>
    <property type="match status" value="1"/>
</dbReference>
<dbReference type="SUPFAM" id="SSF56935">
    <property type="entry name" value="Porins"/>
    <property type="match status" value="1"/>
</dbReference>
<comment type="subcellular location">
    <subcellularLocation>
        <location evidence="1">Cell outer membrane</location>
        <topology evidence="1">Multi-pass membrane protein</topology>
    </subcellularLocation>
</comment>
<sequence>MRYNASSTLDKGFLKFIFAGLFAVLIGSSAIIAQSTNGSLTGVISDEQGAAIAGANVSIVSIDRNRTEGNIQATEDGNYTFPSLIPGTYKLVVEQSGFSRTEISPVIIELNVRQRVDVKLKVGSVGATVDVQLDAAEQIERDTSAVGTVVNQEQVQNLPLFERNPTNLIALAPGVSAGSDAEGRLSTSQLSVNGSRTLNNEVTVDGVSAVNGSTGDVSFVPSVESLREFRVQTATYSAEFGRTSGATVSALVSSGTSKYRGSVYEYFRNEALNANNYFNNSRGIARPADRFNQFGGTIGGPLPMFNFGEGGPVFSRDKTFFFFNYEGLRRTVPRQFTSTVPTQAFRNGDFSSSLGAFICRTTTGTTVTNPTAGCPTGSTPVTVTNTNNQVIQAQVGQLFRQSTVVANRLAYAGNIIPNSEFDPAARAFLALLPLPNLPGSQRNYLVNSSDEVNTNQGTLRVDHNFTDNARMYARYSLRKGTDATFTVDAAEILPGVLNPGTGANRPVNHQLAIGFNQSLTPTIFNEFTFGFNRDVQTIDPPGAIDSPAALGFQRAPQLNVGTGSGFYAPAILFPGGDRFGFSTSATAASRIGINGNTLRRQNTNTFQVSDAISFIRGSHTIKAGVQFRRNGLDIFNGGGQFSANYTINGDNLASPITQIAAQNTLTTQFAAFLLGQVDSAVYQIPQPQTGRRNYNLGFFVQDDWKVTPKLTLNLGVRYDYESPLTINNDIYSRVDTQNGRLLVAGVNASRSLNLESDKNNFGPRVGFAYSLDENTVVRAAYGLFFSQVFSNLGGSGALFPGFTVTQQFNRRGAGLSQAFSLSQGIPLIASTGTINPFLAETNASPTSPLQPSAQFGAISPLPEVHQWSIGVQRVIPFGITFDAAYVGTRGLFLPIDSTDFNSVPPELFEQVAAGNATAGTQLARRFSNVGTLNAFENVGSSIYHSAQFKVTRRFSAGFGLNANYTFSKSIDDGSGIYNFSQPNGIDRGVIPTFRRDLDRSVSSFDRPHVFTMAIQYALPFGKGKMFFNDSSSSGGRILGTILGGWQINALTQARSGLPDTITLANLSGIGTLFQPRPNSNGQALQVGLQPGPGGTVRYIQATDSANFPLSPVGPVYVGTGATRTRILPFSIGSLGRNTIRAPNSYNTDLSLIRRFRISERMNFNVRAEAFNVFNQTTFLFDPAGSTTSLPVVVSGSNQAVFNAPNFGLIDRSLPARRIQLVARFEF</sequence>
<dbReference type="Pfam" id="PF25183">
    <property type="entry name" value="OMP_b-brl_4"/>
    <property type="match status" value="1"/>
</dbReference>
<evidence type="ECO:0000256" key="2">
    <source>
        <dbReference type="ARBA" id="ARBA00022448"/>
    </source>
</evidence>
<dbReference type="InterPro" id="IPR039426">
    <property type="entry name" value="TonB-dep_rcpt-like"/>
</dbReference>
<evidence type="ECO:0000256" key="6">
    <source>
        <dbReference type="ARBA" id="ARBA00023237"/>
    </source>
</evidence>
<dbReference type="GO" id="GO:0030246">
    <property type="term" value="F:carbohydrate binding"/>
    <property type="evidence" value="ECO:0007669"/>
    <property type="project" value="InterPro"/>
</dbReference>
<evidence type="ECO:0000259" key="8">
    <source>
        <dbReference type="Pfam" id="PF07715"/>
    </source>
</evidence>
<feature type="domain" description="TonB-dependent receptor plug" evidence="8">
    <location>
        <begin position="141"/>
        <end position="245"/>
    </location>
</feature>
<dbReference type="Gene3D" id="2.170.130.10">
    <property type="entry name" value="TonB-dependent receptor, plug domain"/>
    <property type="match status" value="1"/>
</dbReference>
<evidence type="ECO:0000256" key="5">
    <source>
        <dbReference type="ARBA" id="ARBA00023136"/>
    </source>
</evidence>
<dbReference type="GO" id="GO:0009279">
    <property type="term" value="C:cell outer membrane"/>
    <property type="evidence" value="ECO:0007669"/>
    <property type="project" value="UniProtKB-SubCell"/>
</dbReference>
<keyword evidence="2" id="KW-0813">Transport</keyword>
<accession>A0A6J4NDZ7</accession>
<evidence type="ECO:0000313" key="10">
    <source>
        <dbReference type="EMBL" id="CAA9385771.1"/>
    </source>
</evidence>
<dbReference type="Gene3D" id="2.60.40.1120">
    <property type="entry name" value="Carboxypeptidase-like, regulatory domain"/>
    <property type="match status" value="1"/>
</dbReference>
<dbReference type="InterPro" id="IPR012910">
    <property type="entry name" value="Plug_dom"/>
</dbReference>
<dbReference type="AlphaFoldDB" id="A0A6J4NDZ7"/>
<feature type="transmembrane region" description="Helical" evidence="7">
    <location>
        <begin position="12"/>
        <end position="33"/>
    </location>
</feature>
<gene>
    <name evidence="10" type="ORF">AVDCRST_MAG74-676</name>
</gene>
<dbReference type="Pfam" id="PF07715">
    <property type="entry name" value="Plug"/>
    <property type="match status" value="1"/>
</dbReference>
<keyword evidence="3" id="KW-1134">Transmembrane beta strand</keyword>
<dbReference type="InterPro" id="IPR037066">
    <property type="entry name" value="Plug_dom_sf"/>
</dbReference>
<dbReference type="EMBL" id="CADCUR010000051">
    <property type="protein sequence ID" value="CAA9385771.1"/>
    <property type="molecule type" value="Genomic_DNA"/>
</dbReference>
<dbReference type="Gene3D" id="2.40.170.20">
    <property type="entry name" value="TonB-dependent receptor, beta-barrel domain"/>
    <property type="match status" value="1"/>
</dbReference>
<dbReference type="GO" id="GO:0015344">
    <property type="term" value="F:siderophore uptake transmembrane transporter activity"/>
    <property type="evidence" value="ECO:0007669"/>
    <property type="project" value="TreeGrafter"/>
</dbReference>
<organism evidence="10">
    <name type="scientific">uncultured Pyrinomonadaceae bacterium</name>
    <dbReference type="NCBI Taxonomy" id="2283094"/>
    <lineage>
        <taxon>Bacteria</taxon>
        <taxon>Pseudomonadati</taxon>
        <taxon>Acidobacteriota</taxon>
        <taxon>Blastocatellia</taxon>
        <taxon>Blastocatellales</taxon>
        <taxon>Pyrinomonadaceae</taxon>
        <taxon>environmental samples</taxon>
    </lineage>
</organism>